<reference evidence="4" key="1">
    <citation type="submission" date="2025-08" db="UniProtKB">
        <authorList>
            <consortium name="Ensembl"/>
        </authorList>
    </citation>
    <scope>IDENTIFICATION</scope>
</reference>
<dbReference type="AlphaFoldDB" id="A0A8C4UQJ0"/>
<proteinExistence type="predicted"/>
<dbReference type="SUPFAM" id="SSF48371">
    <property type="entry name" value="ARM repeat"/>
    <property type="match status" value="2"/>
</dbReference>
<reference evidence="4" key="2">
    <citation type="submission" date="2025-09" db="UniProtKB">
        <authorList>
            <consortium name="Ensembl"/>
        </authorList>
    </citation>
    <scope>IDENTIFICATION</scope>
</reference>
<accession>A0A8C4UQJ0</accession>
<evidence type="ECO:0000313" key="5">
    <source>
        <dbReference type="Proteomes" id="UP000694562"/>
    </source>
</evidence>
<keyword evidence="5" id="KW-1185">Reference proteome</keyword>
<evidence type="ECO:0000256" key="2">
    <source>
        <dbReference type="PROSITE-ProRule" id="PRU00259"/>
    </source>
</evidence>
<dbReference type="Ensembl" id="ENSFTIT00000015637.1">
    <property type="protein sequence ID" value="ENSFTIP00000015002.1"/>
    <property type="gene ID" value="ENSFTIG00000009682.1"/>
</dbReference>
<dbReference type="InterPro" id="IPR016024">
    <property type="entry name" value="ARM-type_fold"/>
</dbReference>
<dbReference type="InterPro" id="IPR052441">
    <property type="entry name" value="Armadillo-Ser/Thr_Kinase"/>
</dbReference>
<feature type="domain" description="EDR1/CTR1/ARMC3-like peptidase-like" evidence="3">
    <location>
        <begin position="661"/>
        <end position="797"/>
    </location>
</feature>
<dbReference type="InterPro" id="IPR000225">
    <property type="entry name" value="Armadillo"/>
</dbReference>
<dbReference type="Pfam" id="PF14381">
    <property type="entry name" value="EDR1_CTR1_ARMC3_pept"/>
    <property type="match status" value="1"/>
</dbReference>
<dbReference type="Pfam" id="PF00514">
    <property type="entry name" value="Arm"/>
    <property type="match status" value="4"/>
</dbReference>
<evidence type="ECO:0000259" key="3">
    <source>
        <dbReference type="Pfam" id="PF14381"/>
    </source>
</evidence>
<dbReference type="SMART" id="SM00185">
    <property type="entry name" value="ARM"/>
    <property type="match status" value="10"/>
</dbReference>
<dbReference type="InterPro" id="IPR011989">
    <property type="entry name" value="ARM-like"/>
</dbReference>
<dbReference type="Gene3D" id="1.25.10.10">
    <property type="entry name" value="Leucine-rich Repeat Variant"/>
    <property type="match status" value="3"/>
</dbReference>
<protein>
    <submittedName>
        <fullName evidence="4">Armadillo repeat containing 3</fullName>
    </submittedName>
</protein>
<keyword evidence="1" id="KW-0677">Repeat</keyword>
<evidence type="ECO:0000256" key="1">
    <source>
        <dbReference type="ARBA" id="ARBA00022737"/>
    </source>
</evidence>
<sequence length="810" mass="89214">MSQIVIKNLFDPLLIESKTAATVVLMLSSPENEVLAKACDALYKFASKGDENKVTLLGLGAVERLYKLISHEDPIVRRNAIMVFGIMASNHDVKKLLRELDVTSSLISQLAPEEDVVIHEFATLCLAHMAVEYTTKVQIFEQGGLEPLIRLLGSPDPDVKKNSVECIYLLVQDFQSRAAVRALNIIPPLLELLKSEYPVIQLLALKTLEVISKDRETRIMLGENKGLDCLLRILETNEFSDLHAEALAVLGNCLEDVHALQLIQQTGGLKKLLSFIGVSTVPDIQKNAAKAITKAAYDSENRKILNEEEVEKYLINLLEIDNDEVKVAASQAISAMCENLASKHAFGLQGIPQLVQLLSSDNEEVKEAAVTALANLTAASPRNARAVAEAEGIKPLVNTLNAQRDGAIANAATVLTNLAMQEPFRINIQSHGIMSVLAEPLRSTSSQVQSKAAFTVAAFGCDADARTELRDAGGLRPLVELLCSKNEEVRRNACWAVMVCASDELTAGELCRLGALDILEEINLSTGRKNNFSEAALEKLLDNNLSRKYSQMGYLSSSNIITDGFYDCGQLVSSHLLKACSTSLLVSFVDFGVLIIKRKDFSYLPSKSICLKYPVGLSRLQKSKGKKEEEKSKEVIQITPKVQDEIKLENSQWLPPPDFILLDYINNASKIILPLTTTREQVVALAQLVADKMGGPIERDKLHDFSWELHISEIEFELKCNVVPIGKVKKGTFYHRALLFKVIADRIGIGCSLVRGKYNRAWNEVKLVDDSPQGIAGLLLPPHEYIVDLMFAPGFLIKQGSAEADQYKNI</sequence>
<evidence type="ECO:0000313" key="4">
    <source>
        <dbReference type="Ensembl" id="ENSFTIP00000015002.1"/>
    </source>
</evidence>
<organism evidence="4 5">
    <name type="scientific">Falco tinnunculus</name>
    <name type="common">Common kestrel</name>
    <dbReference type="NCBI Taxonomy" id="100819"/>
    <lineage>
        <taxon>Eukaryota</taxon>
        <taxon>Metazoa</taxon>
        <taxon>Chordata</taxon>
        <taxon>Craniata</taxon>
        <taxon>Vertebrata</taxon>
        <taxon>Euteleostomi</taxon>
        <taxon>Archelosauria</taxon>
        <taxon>Archosauria</taxon>
        <taxon>Dinosauria</taxon>
        <taxon>Saurischia</taxon>
        <taxon>Theropoda</taxon>
        <taxon>Coelurosauria</taxon>
        <taxon>Aves</taxon>
        <taxon>Neognathae</taxon>
        <taxon>Neoaves</taxon>
        <taxon>Telluraves</taxon>
        <taxon>Australaves</taxon>
        <taxon>Falconiformes</taxon>
        <taxon>Falconidae</taxon>
        <taxon>Falco</taxon>
    </lineage>
</organism>
<dbReference type="PANTHER" id="PTHR46618:SF1">
    <property type="entry name" value="ARMADILLO REPEAT-CONTAINING PROTEIN 3"/>
    <property type="match status" value="1"/>
</dbReference>
<dbReference type="PANTHER" id="PTHR46618">
    <property type="entry name" value="ARMADILLO REPEAT-CONTAINING PROTEIN 3"/>
    <property type="match status" value="1"/>
</dbReference>
<feature type="repeat" description="ARM" evidence="2">
    <location>
        <begin position="349"/>
        <end position="377"/>
    </location>
</feature>
<dbReference type="PROSITE" id="PS50176">
    <property type="entry name" value="ARM_REPEAT"/>
    <property type="match status" value="1"/>
</dbReference>
<dbReference type="OMA" id="LYPMQSR"/>
<dbReference type="OrthoDB" id="7537227at2759"/>
<dbReference type="InterPro" id="IPR055164">
    <property type="entry name" value="EDR1/CTR1/ARMC3-like_pept-like"/>
</dbReference>
<name>A0A8C4UQJ0_FALTI</name>
<dbReference type="Proteomes" id="UP000694562">
    <property type="component" value="Unplaced"/>
</dbReference>